<dbReference type="PROSITE" id="PS00061">
    <property type="entry name" value="ADH_SHORT"/>
    <property type="match status" value="1"/>
</dbReference>
<proteinExistence type="inferred from homology"/>
<evidence type="ECO:0000313" key="4">
    <source>
        <dbReference type="EMBL" id="TIX50945.1"/>
    </source>
</evidence>
<protein>
    <submittedName>
        <fullName evidence="4">SDR family oxidoreductase</fullName>
    </submittedName>
</protein>
<evidence type="ECO:0000256" key="2">
    <source>
        <dbReference type="ARBA" id="ARBA00022857"/>
    </source>
</evidence>
<keyword evidence="3" id="KW-0560">Oxidoreductase</keyword>
<evidence type="ECO:0000256" key="1">
    <source>
        <dbReference type="ARBA" id="ARBA00006484"/>
    </source>
</evidence>
<dbReference type="Proteomes" id="UP000309389">
    <property type="component" value="Unassembled WGS sequence"/>
</dbReference>
<comment type="caution">
    <text evidence="4">The sequence shown here is derived from an EMBL/GenBank/DDBJ whole genome shotgun (WGS) entry which is preliminary data.</text>
</comment>
<dbReference type="SUPFAM" id="SSF51735">
    <property type="entry name" value="NAD(P)-binding Rossmann-fold domains"/>
    <property type="match status" value="1"/>
</dbReference>
<organism evidence="4 5">
    <name type="scientific">Alteraurantiacibacter aquimixticola</name>
    <dbReference type="NCBI Taxonomy" id="2489173"/>
    <lineage>
        <taxon>Bacteria</taxon>
        <taxon>Pseudomonadati</taxon>
        <taxon>Pseudomonadota</taxon>
        <taxon>Alphaproteobacteria</taxon>
        <taxon>Sphingomonadales</taxon>
        <taxon>Erythrobacteraceae</taxon>
        <taxon>Alteraurantiacibacter</taxon>
    </lineage>
</organism>
<dbReference type="PRINTS" id="PR00080">
    <property type="entry name" value="SDRFAMILY"/>
</dbReference>
<evidence type="ECO:0000313" key="5">
    <source>
        <dbReference type="Proteomes" id="UP000309389"/>
    </source>
</evidence>
<dbReference type="RefSeq" id="WP_136691464.1">
    <property type="nucleotide sequence ID" value="NZ_SSHH01000001.1"/>
</dbReference>
<dbReference type="Pfam" id="PF13561">
    <property type="entry name" value="adh_short_C2"/>
    <property type="match status" value="1"/>
</dbReference>
<evidence type="ECO:0000256" key="3">
    <source>
        <dbReference type="ARBA" id="ARBA00023002"/>
    </source>
</evidence>
<comment type="similarity">
    <text evidence="1">Belongs to the short-chain dehydrogenases/reductases (SDR) family.</text>
</comment>
<sequence>MEETDPLFSLRGKTALVTGGTSGIGAMIASGLAGRGVRTYVTGRELSRAQDAAARLAEESGGEVVGLEADFADPDAPAALARAFAEREDRLHLLVNNAGTNCGGELASLSEEDWDALMAVNLRAPVFLVKALLPQLRMAARPGDPARIINIGSIGGLHVPGWEAHPYGASKAAIHQVTRSLAKSFASDNITVNAIAPGPFPSQMHDTESEATQKSIAAYIPAGRAGAAEDAQGAVIFLASRAGAYVNAHVLPLDGGYIGAL</sequence>
<dbReference type="PANTHER" id="PTHR43618:SF8">
    <property type="entry name" value="7ALPHA-HYDROXYSTEROID DEHYDROGENASE"/>
    <property type="match status" value="1"/>
</dbReference>
<accession>A0A4T3F186</accession>
<dbReference type="InterPro" id="IPR020904">
    <property type="entry name" value="Sc_DH/Rdtase_CS"/>
</dbReference>
<dbReference type="EMBL" id="SSHH01000001">
    <property type="protein sequence ID" value="TIX50945.1"/>
    <property type="molecule type" value="Genomic_DNA"/>
</dbReference>
<dbReference type="GO" id="GO:0016491">
    <property type="term" value="F:oxidoreductase activity"/>
    <property type="evidence" value="ECO:0007669"/>
    <property type="project" value="UniProtKB-KW"/>
</dbReference>
<keyword evidence="5" id="KW-1185">Reference proteome</keyword>
<dbReference type="AlphaFoldDB" id="A0A4T3F186"/>
<dbReference type="OrthoDB" id="286404at2"/>
<dbReference type="FunFam" id="3.40.50.720:FF:000084">
    <property type="entry name" value="Short-chain dehydrogenase reductase"/>
    <property type="match status" value="1"/>
</dbReference>
<dbReference type="Gene3D" id="3.40.50.720">
    <property type="entry name" value="NAD(P)-binding Rossmann-like Domain"/>
    <property type="match status" value="1"/>
</dbReference>
<gene>
    <name evidence="4" type="ORF">E5222_00160</name>
</gene>
<dbReference type="PANTHER" id="PTHR43618">
    <property type="entry name" value="7-ALPHA-HYDROXYSTEROID DEHYDROGENASE"/>
    <property type="match status" value="1"/>
</dbReference>
<dbReference type="InterPro" id="IPR052178">
    <property type="entry name" value="Sec_Metab_Biosynth_SDR"/>
</dbReference>
<dbReference type="InterPro" id="IPR002347">
    <property type="entry name" value="SDR_fam"/>
</dbReference>
<dbReference type="PRINTS" id="PR00081">
    <property type="entry name" value="GDHRDH"/>
</dbReference>
<dbReference type="InterPro" id="IPR036291">
    <property type="entry name" value="NAD(P)-bd_dom_sf"/>
</dbReference>
<keyword evidence="2" id="KW-0521">NADP</keyword>
<name>A0A4T3F186_9SPHN</name>
<reference evidence="4 5" key="1">
    <citation type="submission" date="2019-04" db="EMBL/GenBank/DDBJ databases">
        <title>Altererythrobacter aquimixticola sp. nov., isolated from sediment of junction between the ocean and a freshwater spring.</title>
        <authorList>
            <person name="Yoon J.-H."/>
        </authorList>
    </citation>
    <scope>NUCLEOTIDE SEQUENCE [LARGE SCALE GENOMIC DNA]</scope>
    <source>
        <strain evidence="4 5">SSKS-13</strain>
    </source>
</reference>